<dbReference type="Proteomes" id="UP000276133">
    <property type="component" value="Unassembled WGS sequence"/>
</dbReference>
<keyword evidence="2" id="KW-1185">Reference proteome</keyword>
<proteinExistence type="predicted"/>
<dbReference type="AlphaFoldDB" id="A0A3M7S007"/>
<gene>
    <name evidence="1" type="ORF">BpHYR1_011985</name>
</gene>
<name>A0A3M7S007_BRAPC</name>
<evidence type="ECO:0000313" key="1">
    <source>
        <dbReference type="EMBL" id="RNA28989.1"/>
    </source>
</evidence>
<comment type="caution">
    <text evidence="1">The sequence shown here is derived from an EMBL/GenBank/DDBJ whole genome shotgun (WGS) entry which is preliminary data.</text>
</comment>
<protein>
    <submittedName>
        <fullName evidence="1">Uncharacterized protein</fullName>
    </submittedName>
</protein>
<reference evidence="1 2" key="1">
    <citation type="journal article" date="2018" name="Sci. Rep.">
        <title>Genomic signatures of local adaptation to the degree of environmental predictability in rotifers.</title>
        <authorList>
            <person name="Franch-Gras L."/>
            <person name="Hahn C."/>
            <person name="Garcia-Roger E.M."/>
            <person name="Carmona M.J."/>
            <person name="Serra M."/>
            <person name="Gomez A."/>
        </authorList>
    </citation>
    <scope>NUCLEOTIDE SEQUENCE [LARGE SCALE GENOMIC DNA]</scope>
    <source>
        <strain evidence="1">HYR1</strain>
    </source>
</reference>
<dbReference type="EMBL" id="REGN01002302">
    <property type="protein sequence ID" value="RNA28989.1"/>
    <property type="molecule type" value="Genomic_DNA"/>
</dbReference>
<accession>A0A3M7S007</accession>
<evidence type="ECO:0000313" key="2">
    <source>
        <dbReference type="Proteomes" id="UP000276133"/>
    </source>
</evidence>
<organism evidence="1 2">
    <name type="scientific">Brachionus plicatilis</name>
    <name type="common">Marine rotifer</name>
    <name type="synonym">Brachionus muelleri</name>
    <dbReference type="NCBI Taxonomy" id="10195"/>
    <lineage>
        <taxon>Eukaryota</taxon>
        <taxon>Metazoa</taxon>
        <taxon>Spiralia</taxon>
        <taxon>Gnathifera</taxon>
        <taxon>Rotifera</taxon>
        <taxon>Eurotatoria</taxon>
        <taxon>Monogononta</taxon>
        <taxon>Pseudotrocha</taxon>
        <taxon>Ploima</taxon>
        <taxon>Brachionidae</taxon>
        <taxon>Brachionus</taxon>
    </lineage>
</organism>
<sequence>MFIVKIYKSKHCEVNDMILATREKEFSWLTALDLSKKLQPGLEWVCWNLGKDINYATSILATVTERIYMNFIQITLSEVT</sequence>